<dbReference type="Proteomes" id="UP001157502">
    <property type="component" value="Chromosome 20"/>
</dbReference>
<comment type="caution">
    <text evidence="1">The sequence shown here is derived from an EMBL/GenBank/DDBJ whole genome shotgun (WGS) entry which is preliminary data.</text>
</comment>
<organism evidence="1 2">
    <name type="scientific">Dallia pectoralis</name>
    <name type="common">Alaska blackfish</name>
    <dbReference type="NCBI Taxonomy" id="75939"/>
    <lineage>
        <taxon>Eukaryota</taxon>
        <taxon>Metazoa</taxon>
        <taxon>Chordata</taxon>
        <taxon>Craniata</taxon>
        <taxon>Vertebrata</taxon>
        <taxon>Euteleostomi</taxon>
        <taxon>Actinopterygii</taxon>
        <taxon>Neopterygii</taxon>
        <taxon>Teleostei</taxon>
        <taxon>Protacanthopterygii</taxon>
        <taxon>Esociformes</taxon>
        <taxon>Umbridae</taxon>
        <taxon>Dallia</taxon>
    </lineage>
</organism>
<evidence type="ECO:0000313" key="2">
    <source>
        <dbReference type="Proteomes" id="UP001157502"/>
    </source>
</evidence>
<proteinExistence type="predicted"/>
<reference evidence="1" key="1">
    <citation type="submission" date="2021-05" db="EMBL/GenBank/DDBJ databases">
        <authorList>
            <person name="Pan Q."/>
            <person name="Jouanno E."/>
            <person name="Zahm M."/>
            <person name="Klopp C."/>
            <person name="Cabau C."/>
            <person name="Louis A."/>
            <person name="Berthelot C."/>
            <person name="Parey E."/>
            <person name="Roest Crollius H."/>
            <person name="Montfort J."/>
            <person name="Robinson-Rechavi M."/>
            <person name="Bouchez O."/>
            <person name="Lampietro C."/>
            <person name="Lopez Roques C."/>
            <person name="Donnadieu C."/>
            <person name="Postlethwait J."/>
            <person name="Bobe J."/>
            <person name="Dillon D."/>
            <person name="Chandos A."/>
            <person name="von Hippel F."/>
            <person name="Guiguen Y."/>
        </authorList>
    </citation>
    <scope>NUCLEOTIDE SEQUENCE</scope>
    <source>
        <strain evidence="1">YG-Jan2019</strain>
    </source>
</reference>
<accession>A0ACC2FYU7</accession>
<name>A0ACC2FYU7_DALPE</name>
<dbReference type="EMBL" id="CM055747">
    <property type="protein sequence ID" value="KAJ7996481.1"/>
    <property type="molecule type" value="Genomic_DNA"/>
</dbReference>
<sequence>MIFCRQSPKVLTLNLKTSMPGCQQGLVYPARHQERSSGGGFWQQRIPVLVEGSPSNELVGGGGKEGKGTTRPGTEDKEDKEQEEVAAKEEQDTPPGTRDTPLGTQGKEGT</sequence>
<gene>
    <name evidence="1" type="ORF">DPEC_G00237510</name>
</gene>
<keyword evidence="2" id="KW-1185">Reference proteome</keyword>
<evidence type="ECO:0000313" key="1">
    <source>
        <dbReference type="EMBL" id="KAJ7996481.1"/>
    </source>
</evidence>
<protein>
    <submittedName>
        <fullName evidence="1">Uncharacterized protein</fullName>
    </submittedName>
</protein>